<dbReference type="GO" id="GO:0008610">
    <property type="term" value="P:lipid biosynthetic process"/>
    <property type="evidence" value="ECO:0007669"/>
    <property type="project" value="UniProtKB-ARBA"/>
</dbReference>
<dbReference type="PANTHER" id="PTHR19353">
    <property type="entry name" value="FATTY ACID DESATURASE 2"/>
    <property type="match status" value="1"/>
</dbReference>
<dbReference type="Pfam" id="PF00487">
    <property type="entry name" value="FA_desaturase"/>
    <property type="match status" value="1"/>
</dbReference>
<proteinExistence type="predicted"/>
<feature type="transmembrane region" description="Helical" evidence="1">
    <location>
        <begin position="38"/>
        <end position="59"/>
    </location>
</feature>
<accession>A0A3N4M4Q7</accession>
<protein>
    <submittedName>
        <fullName evidence="3">Acyl-CoA desaturase</fullName>
    </submittedName>
</protein>
<keyword evidence="4" id="KW-1185">Reference proteome</keyword>
<dbReference type="AlphaFoldDB" id="A0A3N4M4Q7"/>
<dbReference type="RefSeq" id="WP_120519265.1">
    <property type="nucleotide sequence ID" value="NZ_QXZY01000017.1"/>
</dbReference>
<feature type="transmembrane region" description="Helical" evidence="1">
    <location>
        <begin position="161"/>
        <end position="181"/>
    </location>
</feature>
<keyword evidence="1" id="KW-1133">Transmembrane helix</keyword>
<evidence type="ECO:0000256" key="1">
    <source>
        <dbReference type="SAM" id="Phobius"/>
    </source>
</evidence>
<dbReference type="InterPro" id="IPR012171">
    <property type="entry name" value="Fatty_acid_desaturase"/>
</dbReference>
<gene>
    <name evidence="3" type="ORF">EG028_26675</name>
</gene>
<name>A0A3N4M4Q7_9BACT</name>
<keyword evidence="1" id="KW-0472">Membrane</keyword>
<dbReference type="GO" id="GO:0016717">
    <property type="term" value="F:oxidoreductase activity, acting on paired donors, with oxidation of a pair of donors resulting in the reduction of molecular oxygen to two molecules of water"/>
    <property type="evidence" value="ECO:0007669"/>
    <property type="project" value="TreeGrafter"/>
</dbReference>
<reference evidence="4" key="1">
    <citation type="submission" date="2018-11" db="EMBL/GenBank/DDBJ databases">
        <title>Chitinophaga lutea sp.nov., isolate from arsenic contaminated soil.</title>
        <authorList>
            <person name="Zong Y."/>
        </authorList>
    </citation>
    <scope>NUCLEOTIDE SEQUENCE [LARGE SCALE GENOMIC DNA]</scope>
    <source>
        <strain evidence="4">YLT18</strain>
    </source>
</reference>
<dbReference type="Proteomes" id="UP000279089">
    <property type="component" value="Unassembled WGS sequence"/>
</dbReference>
<feature type="transmembrane region" description="Helical" evidence="1">
    <location>
        <begin position="228"/>
        <end position="247"/>
    </location>
</feature>
<dbReference type="PIRSF" id="PIRSF015921">
    <property type="entry name" value="FA_sphinglp_des"/>
    <property type="match status" value="1"/>
</dbReference>
<dbReference type="EMBL" id="RMBX01000018">
    <property type="protein sequence ID" value="RPD38102.1"/>
    <property type="molecule type" value="Genomic_DNA"/>
</dbReference>
<dbReference type="GO" id="GO:0016020">
    <property type="term" value="C:membrane"/>
    <property type="evidence" value="ECO:0007669"/>
    <property type="project" value="TreeGrafter"/>
</dbReference>
<dbReference type="InterPro" id="IPR005804">
    <property type="entry name" value="FA_desaturase_dom"/>
</dbReference>
<evidence type="ECO:0000259" key="2">
    <source>
        <dbReference type="Pfam" id="PF00487"/>
    </source>
</evidence>
<feature type="transmembrane region" description="Helical" evidence="1">
    <location>
        <begin position="202"/>
        <end position="222"/>
    </location>
</feature>
<evidence type="ECO:0000313" key="4">
    <source>
        <dbReference type="Proteomes" id="UP000279089"/>
    </source>
</evidence>
<evidence type="ECO:0000313" key="3">
    <source>
        <dbReference type="EMBL" id="RPD38102.1"/>
    </source>
</evidence>
<keyword evidence="1" id="KW-0812">Transmembrane</keyword>
<dbReference type="CDD" id="cd03506">
    <property type="entry name" value="Delta6-FADS-like"/>
    <property type="match status" value="1"/>
</dbReference>
<feature type="transmembrane region" description="Helical" evidence="1">
    <location>
        <begin position="66"/>
        <end position="85"/>
    </location>
</feature>
<sequence length="364" mass="41237">MPKVSFNNKNALFFPSLKASVEEYFKSNNVQKTGNLHLYLKTIVLIPAAIILYVCLLTLPLHAAAGILMSCLLGFTLACIGFNVMHDACHGSYSNKGWVNDALGLTLNALGGNAFIWKQKHNIIHHTYTNVDGVDDDIAKSPLMRQCSTQQWVPMHRIQHFYVILIYGISSFAWVFIMDFVKYFSSKVYRTPLQKMKLQDHLVFWGSKVLYVLFYIVLPILLVGTQAWVVGFIAMHLVMGFTLAIVFQLAHVVEETTFEVVGEDDKMIENEWAIHQIKTTANFAPEDKVVSWFVGGLNYQVEHHLFPRISHVHYPALSKIVEAKCKEFGLQYNSMPTMTSAVRSHFRFMRMLGMKPATAAVPAV</sequence>
<organism evidence="3 4">
    <name type="scientific">Chitinophaga barathri</name>
    <dbReference type="NCBI Taxonomy" id="1647451"/>
    <lineage>
        <taxon>Bacteria</taxon>
        <taxon>Pseudomonadati</taxon>
        <taxon>Bacteroidota</taxon>
        <taxon>Chitinophagia</taxon>
        <taxon>Chitinophagales</taxon>
        <taxon>Chitinophagaceae</taxon>
        <taxon>Chitinophaga</taxon>
    </lineage>
</organism>
<dbReference type="PANTHER" id="PTHR19353:SF19">
    <property type="entry name" value="DELTA(5) FATTY ACID DESATURASE C-RELATED"/>
    <property type="match status" value="1"/>
</dbReference>
<feature type="domain" description="Fatty acid desaturase" evidence="2">
    <location>
        <begin position="65"/>
        <end position="334"/>
    </location>
</feature>
<comment type="caution">
    <text evidence="3">The sequence shown here is derived from an EMBL/GenBank/DDBJ whole genome shotgun (WGS) entry which is preliminary data.</text>
</comment>
<dbReference type="OrthoDB" id="104711at2"/>